<dbReference type="AlphaFoldDB" id="A0AA86P722"/>
<keyword evidence="3" id="KW-1185">Reference proteome</keyword>
<reference evidence="2 3" key="2">
    <citation type="submission" date="2024-07" db="EMBL/GenBank/DDBJ databases">
        <authorList>
            <person name="Akdeniz Z."/>
        </authorList>
    </citation>
    <scope>NUCLEOTIDE SEQUENCE [LARGE SCALE GENOMIC DNA]</scope>
</reference>
<evidence type="ECO:0000313" key="2">
    <source>
        <dbReference type="EMBL" id="CAL6104569.1"/>
    </source>
</evidence>
<reference evidence="1" key="1">
    <citation type="submission" date="2023-06" db="EMBL/GenBank/DDBJ databases">
        <authorList>
            <person name="Kurt Z."/>
        </authorList>
    </citation>
    <scope>NUCLEOTIDE SEQUENCE</scope>
</reference>
<evidence type="ECO:0000313" key="3">
    <source>
        <dbReference type="Proteomes" id="UP001642409"/>
    </source>
</evidence>
<dbReference type="Proteomes" id="UP001642409">
    <property type="component" value="Unassembled WGS sequence"/>
</dbReference>
<accession>A0AA86P722</accession>
<comment type="caution">
    <text evidence="1">The sequence shown here is derived from an EMBL/GenBank/DDBJ whole genome shotgun (WGS) entry which is preliminary data.</text>
</comment>
<proteinExistence type="predicted"/>
<organism evidence="1">
    <name type="scientific">Hexamita inflata</name>
    <dbReference type="NCBI Taxonomy" id="28002"/>
    <lineage>
        <taxon>Eukaryota</taxon>
        <taxon>Metamonada</taxon>
        <taxon>Diplomonadida</taxon>
        <taxon>Hexamitidae</taxon>
        <taxon>Hexamitinae</taxon>
        <taxon>Hexamita</taxon>
    </lineage>
</organism>
<dbReference type="EMBL" id="CATOUU010000508">
    <property type="protein sequence ID" value="CAI9932103.1"/>
    <property type="molecule type" value="Genomic_DNA"/>
</dbReference>
<name>A0AA86P722_9EUKA</name>
<protein>
    <submittedName>
        <fullName evidence="2">Hypothetical_protein</fullName>
    </submittedName>
</protein>
<sequence length="248" mass="28172">MISERNATLTLHSRRKLEGGFYETCRTRFYSPSTWKSLPAQFEIPRLVLRAWLKAMQFCLRSSSKRTLHRICRSDTAIAPSQFSRSAPQINGGAGHHYVFQAPDGRTRRAVQMVCVRAESYIPLQRVLGTLRTHIGRRFRIRVLSDSGLVAKAKHSGPYGTSVCSAHSHLDPVCRAFRMHRKMKILQIFENILSWTSKREYPYIATYHSDMLAGVSPQSFVCGFLTSAPVRLWNPVAVSNGTIRPDTF</sequence>
<gene>
    <name evidence="1" type="ORF">HINF_LOCUS19748</name>
    <name evidence="2" type="ORF">HINF_LOCUS72843</name>
</gene>
<evidence type="ECO:0000313" key="1">
    <source>
        <dbReference type="EMBL" id="CAI9932103.1"/>
    </source>
</evidence>
<dbReference type="EMBL" id="CAXDID020000585">
    <property type="protein sequence ID" value="CAL6104569.1"/>
    <property type="molecule type" value="Genomic_DNA"/>
</dbReference>